<dbReference type="EMBL" id="LXJZ01000064">
    <property type="protein sequence ID" value="OAJ62136.1"/>
    <property type="molecule type" value="Genomic_DNA"/>
</dbReference>
<comment type="caution">
    <text evidence="2">The sequence shown here is derived from an EMBL/GenBank/DDBJ whole genome shotgun (WGS) entry which is preliminary data.</text>
</comment>
<feature type="compositionally biased region" description="Basic and acidic residues" evidence="1">
    <location>
        <begin position="12"/>
        <end position="21"/>
    </location>
</feature>
<sequence length="94" mass="9558">MGAGTPGLMPVHQRDGGELDARACGSRGERQGISGGSRAGARQRVRAVAAGTAATWRRNPGRGGPPEISGGVEEIGAIVRAARVRGRCALTLGR</sequence>
<keyword evidence="3" id="KW-1185">Reference proteome</keyword>
<feature type="region of interest" description="Disordered" evidence="1">
    <location>
        <begin position="1"/>
        <end position="43"/>
    </location>
</feature>
<evidence type="ECO:0000313" key="3">
    <source>
        <dbReference type="Proteomes" id="UP000077961"/>
    </source>
</evidence>
<proteinExistence type="predicted"/>
<accession>A0ABX2V1M2</accession>
<evidence type="ECO:0000313" key="2">
    <source>
        <dbReference type="EMBL" id="OAJ62136.1"/>
    </source>
</evidence>
<evidence type="ECO:0000256" key="1">
    <source>
        <dbReference type="SAM" id="MobiDB-lite"/>
    </source>
</evidence>
<dbReference type="Proteomes" id="UP000077961">
    <property type="component" value="Unassembled WGS sequence"/>
</dbReference>
<reference evidence="2 3" key="1">
    <citation type="submission" date="2016-04" db="EMBL/GenBank/DDBJ databases">
        <title>Reclassification of Paraburkholderia panaciterrae (Farh et al. 2015) Dobritsa &amp; Samadpour 2016 as a later homotypic synonym of Paraburkholderia ginsengiterrae (Farh et al. 2015) Dobritsa &amp; Samadpour 2016.</title>
        <authorList>
            <person name="Dobritsa A.P."/>
            <person name="Kutumbaka K."/>
            <person name="Samadpour M."/>
        </authorList>
    </citation>
    <scope>NUCLEOTIDE SEQUENCE [LARGE SCALE GENOMIC DNA]</scope>
    <source>
        <strain evidence="2 3">DCY85-1</strain>
    </source>
</reference>
<name>A0ABX2V1M2_9BURK</name>
<gene>
    <name evidence="2" type="ORF">A6V36_37795</name>
</gene>
<protein>
    <submittedName>
        <fullName evidence="2">Uncharacterized protein</fullName>
    </submittedName>
</protein>
<organism evidence="2 3">
    <name type="scientific">Paraburkholderia ginsengiterrae</name>
    <dbReference type="NCBI Taxonomy" id="1462993"/>
    <lineage>
        <taxon>Bacteria</taxon>
        <taxon>Pseudomonadati</taxon>
        <taxon>Pseudomonadota</taxon>
        <taxon>Betaproteobacteria</taxon>
        <taxon>Burkholderiales</taxon>
        <taxon>Burkholderiaceae</taxon>
        <taxon>Paraburkholderia</taxon>
    </lineage>
</organism>